<gene>
    <name evidence="3" type="ORF">CD178_01986</name>
</gene>
<evidence type="ECO:0000313" key="4">
    <source>
        <dbReference type="Proteomes" id="UP000264120"/>
    </source>
</evidence>
<sequence length="237" mass="25340">MNADDDPQVPDAAHQDVAGIMDGLPIYDVARELGLAQHVMRMWESRFPQLNPLRGQGGRRYYRPQDIAVLREIADLLYVRKLSIAEAQDVLAGAAPGVEEAALDAPQAAAASDEGFSEQAVSPAPENVDTPAPSVEPAYIESVVVADQETVVEEVVVEETVAYVSAQPDADAADDTVAAGKDAAPAAQGEESAEAEIPLEQIVMIELERMQAENTMLRESLRGVLVELQALRAMVPA</sequence>
<proteinExistence type="predicted"/>
<dbReference type="RefSeq" id="WP_118962998.1">
    <property type="nucleotide sequence ID" value="NZ_CP023036.1"/>
</dbReference>
<evidence type="ECO:0000256" key="1">
    <source>
        <dbReference type="SAM" id="MobiDB-lite"/>
    </source>
</evidence>
<evidence type="ECO:0000259" key="2">
    <source>
        <dbReference type="SMART" id="SM00422"/>
    </source>
</evidence>
<dbReference type="KEGG" id="ksc:CD178_01986"/>
<feature type="compositionally biased region" description="Low complexity" evidence="1">
    <location>
        <begin position="170"/>
        <end position="187"/>
    </location>
</feature>
<dbReference type="OrthoDB" id="9810140at2"/>
<dbReference type="InterPro" id="IPR000551">
    <property type="entry name" value="MerR-type_HTH_dom"/>
</dbReference>
<feature type="region of interest" description="Disordered" evidence="1">
    <location>
        <begin position="104"/>
        <end position="130"/>
    </location>
</feature>
<feature type="domain" description="HTH merR-type" evidence="2">
    <location>
        <begin position="24"/>
        <end position="94"/>
    </location>
</feature>
<name>A0A347WD04_9PROT</name>
<accession>A0A347WD04</accession>
<protein>
    <recommendedName>
        <fullName evidence="2">HTH merR-type domain-containing protein</fullName>
    </recommendedName>
</protein>
<dbReference type="EMBL" id="CP023036">
    <property type="protein sequence ID" value="AXY22747.1"/>
    <property type="molecule type" value="Genomic_DNA"/>
</dbReference>
<keyword evidence="4" id="KW-1185">Reference proteome</keyword>
<dbReference type="SMART" id="SM00422">
    <property type="entry name" value="HTH_MERR"/>
    <property type="match status" value="1"/>
</dbReference>
<dbReference type="Gene3D" id="1.10.1660.10">
    <property type="match status" value="1"/>
</dbReference>
<feature type="region of interest" description="Disordered" evidence="1">
    <location>
        <begin position="170"/>
        <end position="193"/>
    </location>
</feature>
<dbReference type="GO" id="GO:0006355">
    <property type="term" value="P:regulation of DNA-templated transcription"/>
    <property type="evidence" value="ECO:0007669"/>
    <property type="project" value="InterPro"/>
</dbReference>
<dbReference type="Proteomes" id="UP000264120">
    <property type="component" value="Chromosome"/>
</dbReference>
<organism evidence="3 4">
    <name type="scientific">Komagataeibacter saccharivorans</name>
    <dbReference type="NCBI Taxonomy" id="265959"/>
    <lineage>
        <taxon>Bacteria</taxon>
        <taxon>Pseudomonadati</taxon>
        <taxon>Pseudomonadota</taxon>
        <taxon>Alphaproteobacteria</taxon>
        <taxon>Acetobacterales</taxon>
        <taxon>Acetobacteraceae</taxon>
        <taxon>Komagataeibacter</taxon>
    </lineage>
</organism>
<dbReference type="GO" id="GO:0003677">
    <property type="term" value="F:DNA binding"/>
    <property type="evidence" value="ECO:0007669"/>
    <property type="project" value="InterPro"/>
</dbReference>
<evidence type="ECO:0000313" key="3">
    <source>
        <dbReference type="EMBL" id="AXY22747.1"/>
    </source>
</evidence>
<dbReference type="SUPFAM" id="SSF46955">
    <property type="entry name" value="Putative DNA-binding domain"/>
    <property type="match status" value="1"/>
</dbReference>
<dbReference type="Pfam" id="PF13411">
    <property type="entry name" value="MerR_1"/>
    <property type="match status" value="1"/>
</dbReference>
<reference evidence="3 4" key="1">
    <citation type="submission" date="2017-08" db="EMBL/GenBank/DDBJ databases">
        <title>Complete genome sequence of Gluconacetobacter saccharivorans CV1 isolated from Fermented Vinegar.</title>
        <authorList>
            <person name="Kim S.-Y."/>
        </authorList>
    </citation>
    <scope>NUCLEOTIDE SEQUENCE [LARGE SCALE GENOMIC DNA]</scope>
    <source>
        <strain evidence="3 4">CV1</strain>
    </source>
</reference>
<dbReference type="InterPro" id="IPR009061">
    <property type="entry name" value="DNA-bd_dom_put_sf"/>
</dbReference>
<dbReference type="AlphaFoldDB" id="A0A347WD04"/>